<evidence type="ECO:0000313" key="4">
    <source>
        <dbReference type="Proteomes" id="UP001233999"/>
    </source>
</evidence>
<organism evidence="3 4">
    <name type="scientific">Diploptera punctata</name>
    <name type="common">Pacific beetle cockroach</name>
    <dbReference type="NCBI Taxonomy" id="6984"/>
    <lineage>
        <taxon>Eukaryota</taxon>
        <taxon>Metazoa</taxon>
        <taxon>Ecdysozoa</taxon>
        <taxon>Arthropoda</taxon>
        <taxon>Hexapoda</taxon>
        <taxon>Insecta</taxon>
        <taxon>Pterygota</taxon>
        <taxon>Neoptera</taxon>
        <taxon>Polyneoptera</taxon>
        <taxon>Dictyoptera</taxon>
        <taxon>Blattodea</taxon>
        <taxon>Blaberoidea</taxon>
        <taxon>Blaberidae</taxon>
        <taxon>Diplopterinae</taxon>
        <taxon>Diploptera</taxon>
    </lineage>
</organism>
<feature type="compositionally biased region" description="Low complexity" evidence="1">
    <location>
        <begin position="510"/>
        <end position="519"/>
    </location>
</feature>
<dbReference type="Proteomes" id="UP001233999">
    <property type="component" value="Unassembled WGS sequence"/>
</dbReference>
<proteinExistence type="predicted"/>
<gene>
    <name evidence="3" type="ORF">L9F63_024078</name>
</gene>
<keyword evidence="2" id="KW-0732">Signal</keyword>
<feature type="signal peptide" evidence="2">
    <location>
        <begin position="1"/>
        <end position="25"/>
    </location>
</feature>
<evidence type="ECO:0000256" key="1">
    <source>
        <dbReference type="SAM" id="MobiDB-lite"/>
    </source>
</evidence>
<dbReference type="EMBL" id="JASPKZ010008175">
    <property type="protein sequence ID" value="KAJ9580743.1"/>
    <property type="molecule type" value="Genomic_DNA"/>
</dbReference>
<evidence type="ECO:0000256" key="2">
    <source>
        <dbReference type="SAM" id="SignalP"/>
    </source>
</evidence>
<feature type="region of interest" description="Disordered" evidence="1">
    <location>
        <begin position="481"/>
        <end position="567"/>
    </location>
</feature>
<feature type="compositionally biased region" description="Polar residues" evidence="1">
    <location>
        <begin position="481"/>
        <end position="500"/>
    </location>
</feature>
<reference evidence="3" key="1">
    <citation type="journal article" date="2023" name="IScience">
        <title>Live-bearing cockroach genome reveals convergent evolutionary mechanisms linked to viviparity in insects and beyond.</title>
        <authorList>
            <person name="Fouks B."/>
            <person name="Harrison M.C."/>
            <person name="Mikhailova A.A."/>
            <person name="Marchal E."/>
            <person name="English S."/>
            <person name="Carruthers M."/>
            <person name="Jennings E.C."/>
            <person name="Chiamaka E.L."/>
            <person name="Frigard R.A."/>
            <person name="Pippel M."/>
            <person name="Attardo G.M."/>
            <person name="Benoit J.B."/>
            <person name="Bornberg-Bauer E."/>
            <person name="Tobe S.S."/>
        </authorList>
    </citation>
    <scope>NUCLEOTIDE SEQUENCE</scope>
    <source>
        <strain evidence="3">Stay&amp;Tobe</strain>
    </source>
</reference>
<accession>A0AAD7ZHP9</accession>
<protein>
    <submittedName>
        <fullName evidence="3">Uncharacterized protein</fullName>
    </submittedName>
</protein>
<evidence type="ECO:0000313" key="3">
    <source>
        <dbReference type="EMBL" id="KAJ9580743.1"/>
    </source>
</evidence>
<reference evidence="3" key="2">
    <citation type="submission" date="2023-05" db="EMBL/GenBank/DDBJ databases">
        <authorList>
            <person name="Fouks B."/>
        </authorList>
    </citation>
    <scope>NUCLEOTIDE SEQUENCE</scope>
    <source>
        <strain evidence="3">Stay&amp;Tobe</strain>
        <tissue evidence="3">Testes</tissue>
    </source>
</reference>
<feature type="compositionally biased region" description="Polar residues" evidence="1">
    <location>
        <begin position="528"/>
        <end position="567"/>
    </location>
</feature>
<feature type="chain" id="PRO_5041965662" evidence="2">
    <location>
        <begin position="26"/>
        <end position="567"/>
    </location>
</feature>
<keyword evidence="4" id="KW-1185">Reference proteome</keyword>
<dbReference type="AlphaFoldDB" id="A0AAD7ZHP9"/>
<comment type="caution">
    <text evidence="3">The sequence shown here is derived from an EMBL/GenBank/DDBJ whole genome shotgun (WGS) entry which is preliminary data.</text>
</comment>
<sequence length="567" mass="63917">MATSFFKGPMLLLLAALLTQEWVFAHQPNGQCFCEENWKNLNGDQRNTLKVILEFFKSQKDIFTGQIEFLEISYSIDFIQTYLSINGKNIKTVNEIYFLSVLNFQKLNYGDISTDYTNIQYILSIINNSTSNENFKIWYRGYSFSVELVLEQFHARRINVAEVTTEILEEVLEIIVAPQLLNLESVTLPNNPNKNQEHALEIIQEFLITEGGQRSVTFEFFGAIIISEKIFDYTEEHEINISDIQVKEFYEIIQATVADPSDVNGDISNELTNIILYIQVQGDHPTGYFNYYGLNVSVDFCLTYLYLQGISVDQINTASIEMAILEYQKYTQKHEKSQDIVITLIVDQLNQGIETGSISYSGYVISITNIRQHLGNTVDITEQQVLQIIWTIIQAAPSTTEESTVQIPPHPNEEETKQLEIIVQIIQSGVCDEHATFQFLGIHISYLYVFEYLQQHNTPVESLSVQIIFEIIVEFVNDANTSGTSAGETNTGDTTPEETQTVITGGTGAGKTTPGETATDLTTPEEIYTSTGETTPGEIYTSTGETTPKEIYTSTGETTPEEIYTST</sequence>
<feature type="non-terminal residue" evidence="3">
    <location>
        <position position="567"/>
    </location>
</feature>
<name>A0AAD7ZHP9_DIPPU</name>